<evidence type="ECO:0000313" key="6">
    <source>
        <dbReference type="Proteomes" id="UP000194218"/>
    </source>
</evidence>
<dbReference type="InterPro" id="IPR051814">
    <property type="entry name" value="NAD(P)H-dep_FMN_reductase"/>
</dbReference>
<evidence type="ECO:0000256" key="3">
    <source>
        <dbReference type="ARBA" id="ARBA00023002"/>
    </source>
</evidence>
<dbReference type="RefSeq" id="WP_086157963.1">
    <property type="nucleotide sequence ID" value="NZ_CP021121.1"/>
</dbReference>
<dbReference type="PANTHER" id="PTHR43408">
    <property type="entry name" value="FMN REDUCTASE (NADPH)"/>
    <property type="match status" value="1"/>
</dbReference>
<keyword evidence="1" id="KW-0285">Flavoprotein</keyword>
<dbReference type="EMBL" id="CP021121">
    <property type="protein sequence ID" value="ARQ68455.1"/>
    <property type="molecule type" value="Genomic_DNA"/>
</dbReference>
<dbReference type="SUPFAM" id="SSF52218">
    <property type="entry name" value="Flavoproteins"/>
    <property type="match status" value="1"/>
</dbReference>
<evidence type="ECO:0000256" key="1">
    <source>
        <dbReference type="ARBA" id="ARBA00022630"/>
    </source>
</evidence>
<protein>
    <submittedName>
        <fullName evidence="5">FMN reductase</fullName>
    </submittedName>
</protein>
<gene>
    <name evidence="5" type="ORF">CAG99_05945</name>
</gene>
<feature type="domain" description="NADPH-dependent FMN reductase-like" evidence="4">
    <location>
        <begin position="6"/>
        <end position="147"/>
    </location>
</feature>
<keyword evidence="6" id="KW-1185">Reference proteome</keyword>
<dbReference type="PANTHER" id="PTHR43408:SF2">
    <property type="entry name" value="FMN REDUCTASE (NADPH)"/>
    <property type="match status" value="1"/>
</dbReference>
<dbReference type="AlphaFoldDB" id="A0A1W7CUM9"/>
<sequence>MSRILHVVVVNGSPNERSRTMGLADLVTSRLDALLPVELHRVDVYRLGRSFTGATARADVSPEVDNQIRLVEEADVVVAATPVFRASYSGMFKHFFDFVDQYGLVNKPVILVATGGSDRHALVIEHALRPLFGFFQAATAPVGFYAKSGDFDGTVVLDSEVYSRVEVGLNDIVPQLKALSDGEAITKARASTRLT</sequence>
<keyword evidence="3" id="KW-0560">Oxidoreductase</keyword>
<dbReference type="GO" id="GO:0016491">
    <property type="term" value="F:oxidoreductase activity"/>
    <property type="evidence" value="ECO:0007669"/>
    <property type="project" value="UniProtKB-KW"/>
</dbReference>
<proteinExistence type="predicted"/>
<evidence type="ECO:0000256" key="2">
    <source>
        <dbReference type="ARBA" id="ARBA00022643"/>
    </source>
</evidence>
<evidence type="ECO:0000313" key="5">
    <source>
        <dbReference type="EMBL" id="ARQ68455.1"/>
    </source>
</evidence>
<dbReference type="Gene3D" id="3.40.50.360">
    <property type="match status" value="1"/>
</dbReference>
<keyword evidence="2" id="KW-0288">FMN</keyword>
<reference evidence="5 6" key="1">
    <citation type="submission" date="2017-05" db="EMBL/GenBank/DDBJ databases">
        <title>Complete genome sequence of Streptomyces sp. SCSIO 03032 revealed the diverse biosynthetic pathways for its bioactive secondary metabolites.</title>
        <authorList>
            <person name="Ma L."/>
            <person name="Zhu Y."/>
            <person name="Zhang W."/>
            <person name="Zhang G."/>
            <person name="Tian X."/>
            <person name="Zhang S."/>
            <person name="Zhang C."/>
        </authorList>
    </citation>
    <scope>NUCLEOTIDE SEQUENCE [LARGE SCALE GENOMIC DNA]</scope>
    <source>
        <strain evidence="5 6">SCSIO 03032</strain>
    </source>
</reference>
<name>A0A1W7CUM9_9ACTN</name>
<dbReference type="KEGG" id="smao:CAG99_05945"/>
<dbReference type="Proteomes" id="UP000194218">
    <property type="component" value="Chromosome"/>
</dbReference>
<dbReference type="Pfam" id="PF03358">
    <property type="entry name" value="FMN_red"/>
    <property type="match status" value="1"/>
</dbReference>
<organism evidence="5 6">
    <name type="scientific">Streptomyces marincola</name>
    <dbReference type="NCBI Taxonomy" id="2878388"/>
    <lineage>
        <taxon>Bacteria</taxon>
        <taxon>Bacillati</taxon>
        <taxon>Actinomycetota</taxon>
        <taxon>Actinomycetes</taxon>
        <taxon>Kitasatosporales</taxon>
        <taxon>Streptomycetaceae</taxon>
        <taxon>Streptomyces</taxon>
    </lineage>
</organism>
<dbReference type="InterPro" id="IPR005025">
    <property type="entry name" value="FMN_Rdtase-like_dom"/>
</dbReference>
<dbReference type="InterPro" id="IPR029039">
    <property type="entry name" value="Flavoprotein-like_sf"/>
</dbReference>
<dbReference type="OrthoDB" id="1643408at2"/>
<accession>A0A1W7CUM9</accession>
<evidence type="ECO:0000259" key="4">
    <source>
        <dbReference type="Pfam" id="PF03358"/>
    </source>
</evidence>